<evidence type="ECO:0000313" key="4">
    <source>
        <dbReference type="Proteomes" id="UP000078397"/>
    </source>
</evidence>
<dbReference type="RefSeq" id="XP_022284381.1">
    <property type="nucleotide sequence ID" value="XM_022428587.1"/>
</dbReference>
<evidence type="ECO:0000256" key="1">
    <source>
        <dbReference type="ARBA" id="ARBA00023002"/>
    </source>
</evidence>
<accession>A0A179FM38</accession>
<proteinExistence type="predicted"/>
<keyword evidence="1" id="KW-0560">Oxidoreductase</keyword>
<evidence type="ECO:0000259" key="2">
    <source>
        <dbReference type="Pfam" id="PF02668"/>
    </source>
</evidence>
<feature type="domain" description="TauD/TfdA-like" evidence="2">
    <location>
        <begin position="97"/>
        <end position="348"/>
    </location>
</feature>
<dbReference type="EMBL" id="LSBJ02000004">
    <property type="protein sequence ID" value="OAQ66271.2"/>
    <property type="molecule type" value="Genomic_DNA"/>
</dbReference>
<name>A0A179FM38_METCM</name>
<dbReference type="InterPro" id="IPR042098">
    <property type="entry name" value="TauD-like_sf"/>
</dbReference>
<dbReference type="PANTHER" id="PTHR10696">
    <property type="entry name" value="GAMMA-BUTYROBETAINE HYDROXYLASE-RELATED"/>
    <property type="match status" value="1"/>
</dbReference>
<protein>
    <submittedName>
        <fullName evidence="3">Taurine catabolism dioxygenase TauD</fullName>
    </submittedName>
</protein>
<sequence length="410" mass="45673">MAPTEIINSAPTLFDARGPVSVVHVEDNHNETLGSVKTTSGSTPVHMPSTLAGPLVWTGSDYPGSNSYSLRLTPADVEQVEKALEAFKALGLDGDEVAKSNFPLPNLTKRLEECSDSLYNGRGFFVVKGIDMTRYSVEDGVVIYLGIASHIGDKRGIQDRQGNVLTHITSSKMWDVPLEKRHGIHSNSALPFHNDMGCDILALQVRQAAHKGGSTFISSTASILSQLLKTESEVVRTLFKPNWPIQYTGRTARHYLAPAMVWHHDRLMTSMDPNRFGPHPSISGSSIPLLDPSQKYALEKVNELAASMELQLDLARGDILFLNNWAFLHRRDKYDDDELTSRHLVRLWLRNTEHGWPVPSKMMPPWQTAYGNENQSRIYALYPLPKYSTPKYSVGSAAFLIEDDDDDKSD</sequence>
<dbReference type="SUPFAM" id="SSF51197">
    <property type="entry name" value="Clavaminate synthase-like"/>
    <property type="match status" value="1"/>
</dbReference>
<dbReference type="STRING" id="1380566.A0A179FM38"/>
<dbReference type="OrthoDB" id="272271at2759"/>
<dbReference type="KEGG" id="pchm:VFPPC_07842"/>
<dbReference type="GO" id="GO:0051213">
    <property type="term" value="F:dioxygenase activity"/>
    <property type="evidence" value="ECO:0007669"/>
    <property type="project" value="UniProtKB-KW"/>
</dbReference>
<dbReference type="GeneID" id="28850637"/>
<keyword evidence="4" id="KW-1185">Reference proteome</keyword>
<dbReference type="InterPro" id="IPR050411">
    <property type="entry name" value="AlphaKG_dependent_hydroxylases"/>
</dbReference>
<dbReference type="AlphaFoldDB" id="A0A179FM38"/>
<reference evidence="3 4" key="1">
    <citation type="journal article" date="2016" name="PLoS Pathog.">
        <title>Biosynthesis of antibiotic leucinostatins in bio-control fungus Purpureocillium lilacinum and their inhibition on phytophthora revealed by genome mining.</title>
        <authorList>
            <person name="Wang G."/>
            <person name="Liu Z."/>
            <person name="Lin R."/>
            <person name="Li E."/>
            <person name="Mao Z."/>
            <person name="Ling J."/>
            <person name="Yang Y."/>
            <person name="Yin W.B."/>
            <person name="Xie B."/>
        </authorList>
    </citation>
    <scope>NUCLEOTIDE SEQUENCE [LARGE SCALE GENOMIC DNA]</scope>
    <source>
        <strain evidence="3">170</strain>
    </source>
</reference>
<dbReference type="PANTHER" id="PTHR10696:SF54">
    <property type="entry name" value="FAMILY OXIDOREDUCTASE, PUTATIVE (AFU_ORTHOLOGUE AFUA_4G13850)-RELATED"/>
    <property type="match status" value="1"/>
</dbReference>
<dbReference type="Gene3D" id="3.60.130.10">
    <property type="entry name" value="Clavaminate synthase-like"/>
    <property type="match status" value="1"/>
</dbReference>
<dbReference type="InterPro" id="IPR003819">
    <property type="entry name" value="TauD/TfdA-like"/>
</dbReference>
<dbReference type="Proteomes" id="UP000078397">
    <property type="component" value="Unassembled WGS sequence"/>
</dbReference>
<keyword evidence="3" id="KW-0223">Dioxygenase</keyword>
<dbReference type="Pfam" id="PF02668">
    <property type="entry name" value="TauD"/>
    <property type="match status" value="1"/>
</dbReference>
<evidence type="ECO:0000313" key="3">
    <source>
        <dbReference type="EMBL" id="OAQ66271.2"/>
    </source>
</evidence>
<organism evidence="3 4">
    <name type="scientific">Pochonia chlamydosporia 170</name>
    <dbReference type="NCBI Taxonomy" id="1380566"/>
    <lineage>
        <taxon>Eukaryota</taxon>
        <taxon>Fungi</taxon>
        <taxon>Dikarya</taxon>
        <taxon>Ascomycota</taxon>
        <taxon>Pezizomycotina</taxon>
        <taxon>Sordariomycetes</taxon>
        <taxon>Hypocreomycetidae</taxon>
        <taxon>Hypocreales</taxon>
        <taxon>Clavicipitaceae</taxon>
        <taxon>Pochonia</taxon>
    </lineage>
</organism>
<gene>
    <name evidence="3" type="ORF">VFPPC_07842</name>
</gene>
<comment type="caution">
    <text evidence="3">The sequence shown here is derived from an EMBL/GenBank/DDBJ whole genome shotgun (WGS) entry which is preliminary data.</text>
</comment>